<dbReference type="AlphaFoldDB" id="A0A330HN36"/>
<dbReference type="SUPFAM" id="SSF53756">
    <property type="entry name" value="UDP-Glycosyltransferase/glycogen phosphorylase"/>
    <property type="match status" value="1"/>
</dbReference>
<dbReference type="RefSeq" id="WP_112098678.1">
    <property type="nucleotide sequence ID" value="NZ_QMBP01000008.1"/>
</dbReference>
<evidence type="ECO:0008006" key="3">
    <source>
        <dbReference type="Google" id="ProtNLM"/>
    </source>
</evidence>
<reference evidence="2" key="1">
    <citation type="submission" date="2018-06" db="EMBL/GenBank/DDBJ databases">
        <authorList>
            <person name="Helene L.C."/>
            <person name="Dall'Agnol R."/>
            <person name="Delamuta J.R."/>
            <person name="Hungria M."/>
        </authorList>
    </citation>
    <scope>NUCLEOTIDE SEQUENCE [LARGE SCALE GENOMIC DNA]</scope>
    <source>
        <strain evidence="2">AC99b</strain>
    </source>
</reference>
<dbReference type="Proteomes" id="UP000251558">
    <property type="component" value="Unassembled WGS sequence"/>
</dbReference>
<comment type="caution">
    <text evidence="1">The sequence shown here is derived from an EMBL/GenBank/DDBJ whole genome shotgun (WGS) entry which is preliminary data.</text>
</comment>
<sequence length="490" mass="54071">MIKHRETSPARLFTAFGTVLFVDPSTGELRHGGIEDSPVNAFLEAENASTDGYRRGQLIYAADGLRQTVHCSDAVCHALLASQGKAPSDAPTTLELIPLERGLLGLRAGGNFLSAIPDGRVMHRASVCSTWELFIASENWCTDSPGIALNGAWRRYKDINKGHVASHIVHPVTRMKSTRQPPARKILIYGYPKWSHGRVYYDLSRHLHDRGHLVDILDWQQNHAAYATELFPYYDFIISALDGISTLTDQYSVPFDKIIAISHHEFDIRMLIEQKGIEVFDKFANYGVVSEYVYCASMMRGVRRAPMVASLGINFDEFYADLPETLATVGYASSMSVRTFGVEWKRGELAEAAAADAGLTFKIAGSTGNQTSFHDMPAFYRSVDAIVTSSISEAAQLPVMEAAAAGRLVIGTPVGHFPLKAYQGAGIIAPIEAGKFRAFTAATLSYYKNTPKEFVKKCSSIQEAAQVFDWKYQINEWVDLIDTASKYANS</sequence>
<dbReference type="Gene3D" id="3.40.50.2000">
    <property type="entry name" value="Glycogen Phosphorylase B"/>
    <property type="match status" value="1"/>
</dbReference>
<gene>
    <name evidence="1" type="ORF">DPM33_17385</name>
</gene>
<keyword evidence="2" id="KW-1185">Reference proteome</keyword>
<reference evidence="1 2" key="2">
    <citation type="submission" date="2018-07" db="EMBL/GenBank/DDBJ databases">
        <title>Diversity of Mesorhizobium strains in Brazil.</title>
        <authorList>
            <person name="Helene L.C.F."/>
            <person name="Dall'Agnol R."/>
            <person name="Delamuta J.R.M."/>
            <person name="Hungria M."/>
        </authorList>
    </citation>
    <scope>NUCLEOTIDE SEQUENCE [LARGE SCALE GENOMIC DNA]</scope>
    <source>
        <strain evidence="1 2">AC99b</strain>
    </source>
</reference>
<evidence type="ECO:0000313" key="2">
    <source>
        <dbReference type="Proteomes" id="UP000251558"/>
    </source>
</evidence>
<protein>
    <recommendedName>
        <fullName evidence="3">Glycosyltransferase family 1 protein</fullName>
    </recommendedName>
</protein>
<proteinExistence type="predicted"/>
<organism evidence="1 2">
    <name type="scientific">Mesorhizobium hawassense</name>
    <dbReference type="NCBI Taxonomy" id="1209954"/>
    <lineage>
        <taxon>Bacteria</taxon>
        <taxon>Pseudomonadati</taxon>
        <taxon>Pseudomonadota</taxon>
        <taxon>Alphaproteobacteria</taxon>
        <taxon>Hyphomicrobiales</taxon>
        <taxon>Phyllobacteriaceae</taxon>
        <taxon>Mesorhizobium</taxon>
    </lineage>
</organism>
<dbReference type="OrthoDB" id="9777346at2"/>
<evidence type="ECO:0000313" key="1">
    <source>
        <dbReference type="EMBL" id="RAZ89360.1"/>
    </source>
</evidence>
<dbReference type="EMBL" id="QMBP01000008">
    <property type="protein sequence ID" value="RAZ89360.1"/>
    <property type="molecule type" value="Genomic_DNA"/>
</dbReference>
<name>A0A330HN36_9HYPH</name>
<accession>A0A330HN36</accession>
<dbReference type="Pfam" id="PF13692">
    <property type="entry name" value="Glyco_trans_1_4"/>
    <property type="match status" value="1"/>
</dbReference>